<evidence type="ECO:0000256" key="2">
    <source>
        <dbReference type="SAM" id="Phobius"/>
    </source>
</evidence>
<comment type="caution">
    <text evidence="3">The sequence shown here is derived from an EMBL/GenBank/DDBJ whole genome shotgun (WGS) entry which is preliminary data.</text>
</comment>
<sequence>MGYEEGELLVDLECGGGATNATATSSSTAVIIEKEGIAESRDYVSSCRIGRKPLSRGSTAAAISCNAVMGGGSNTDSRDERIELLIDKCSACEETRDVVGEKRKKHRLKNYSKPPRPPKGPLLNASDLKLVKELSETAARKRARIERMKALKKMKQTKRPTSNTTLPALVITLLFFIVIIFQGALSRSNTREEVVESPAPATTNEGFISVRVLNNGPTNNGMNQPSSLSFNYMERPSILSPREAEGRAGG</sequence>
<accession>A0AAW1MIL7</accession>
<proteinExistence type="predicted"/>
<evidence type="ECO:0000313" key="3">
    <source>
        <dbReference type="EMBL" id="KAK9747589.1"/>
    </source>
</evidence>
<keyword evidence="4" id="KW-1185">Reference proteome</keyword>
<reference evidence="3" key="1">
    <citation type="submission" date="2024-03" db="EMBL/GenBank/DDBJ databases">
        <title>WGS assembly of Saponaria officinalis var. Norfolk2.</title>
        <authorList>
            <person name="Jenkins J."/>
            <person name="Shu S."/>
            <person name="Grimwood J."/>
            <person name="Barry K."/>
            <person name="Goodstein D."/>
            <person name="Schmutz J."/>
            <person name="Leebens-Mack J."/>
            <person name="Osbourn A."/>
        </authorList>
    </citation>
    <scope>NUCLEOTIDE SEQUENCE [LARGE SCALE GENOMIC DNA]</scope>
    <source>
        <strain evidence="3">JIC</strain>
    </source>
</reference>
<keyword evidence="2" id="KW-0812">Transmembrane</keyword>
<feature type="region of interest" description="Disordered" evidence="1">
    <location>
        <begin position="103"/>
        <end position="124"/>
    </location>
</feature>
<evidence type="ECO:0000256" key="1">
    <source>
        <dbReference type="SAM" id="MobiDB-lite"/>
    </source>
</evidence>
<dbReference type="PANTHER" id="PTHR34188:SF5">
    <property type="entry name" value="OS05G0131900 PROTEIN"/>
    <property type="match status" value="1"/>
</dbReference>
<organism evidence="3 4">
    <name type="scientific">Saponaria officinalis</name>
    <name type="common">Common soapwort</name>
    <name type="synonym">Lychnis saponaria</name>
    <dbReference type="NCBI Taxonomy" id="3572"/>
    <lineage>
        <taxon>Eukaryota</taxon>
        <taxon>Viridiplantae</taxon>
        <taxon>Streptophyta</taxon>
        <taxon>Embryophyta</taxon>
        <taxon>Tracheophyta</taxon>
        <taxon>Spermatophyta</taxon>
        <taxon>Magnoliopsida</taxon>
        <taxon>eudicotyledons</taxon>
        <taxon>Gunneridae</taxon>
        <taxon>Pentapetalae</taxon>
        <taxon>Caryophyllales</taxon>
        <taxon>Caryophyllaceae</taxon>
        <taxon>Caryophylleae</taxon>
        <taxon>Saponaria</taxon>
    </lineage>
</organism>
<keyword evidence="2" id="KW-0472">Membrane</keyword>
<keyword evidence="2" id="KW-1133">Transmembrane helix</keyword>
<name>A0AAW1MIL7_SAPOF</name>
<protein>
    <submittedName>
        <fullName evidence="3">Uncharacterized protein</fullName>
    </submittedName>
</protein>
<gene>
    <name evidence="3" type="ORF">RND81_02G002000</name>
</gene>
<dbReference type="Proteomes" id="UP001443914">
    <property type="component" value="Unassembled WGS sequence"/>
</dbReference>
<dbReference type="AlphaFoldDB" id="A0AAW1MIL7"/>
<feature type="transmembrane region" description="Helical" evidence="2">
    <location>
        <begin position="164"/>
        <end position="185"/>
    </location>
</feature>
<evidence type="ECO:0000313" key="4">
    <source>
        <dbReference type="Proteomes" id="UP001443914"/>
    </source>
</evidence>
<dbReference type="EMBL" id="JBDFQZ010000002">
    <property type="protein sequence ID" value="KAK9747589.1"/>
    <property type="molecule type" value="Genomic_DNA"/>
</dbReference>
<dbReference type="PANTHER" id="PTHR34188">
    <property type="entry name" value="OS01G0299500 PROTEIN"/>
    <property type="match status" value="1"/>
</dbReference>